<evidence type="ECO:0000313" key="1">
    <source>
        <dbReference type="EMBL" id="DAD82752.1"/>
    </source>
</evidence>
<reference evidence="1" key="1">
    <citation type="journal article" date="2021" name="Proc. Natl. Acad. Sci. U.S.A.">
        <title>A Catalog of Tens of Thousands of Viruses from Human Metagenomes Reveals Hidden Associations with Chronic Diseases.</title>
        <authorList>
            <person name="Tisza M.J."/>
            <person name="Buck C.B."/>
        </authorList>
    </citation>
    <scope>NUCLEOTIDE SEQUENCE</scope>
    <source>
        <strain evidence="1">Ctrpg19</strain>
    </source>
</reference>
<protein>
    <submittedName>
        <fullName evidence="1">Uncharacterized protein</fullName>
    </submittedName>
</protein>
<name>A0A8S5MKK9_9CAUD</name>
<sequence length="156" mass="17760">MEGDYSLGQPIESTNSNTVTYTNQTYADLTVNSKIVSGVWQRPEFITQSAVSYIDVNNNTEHYTKDVVGTKYNYVEPMLSPLGLLQLSTGDDYAFSNRLIEYLTQNVINPLDSFGKDIERVQNYASSLECLQKNGNRYSGYYVKGVWDDSLRKFLF</sequence>
<dbReference type="EMBL" id="BK014923">
    <property type="protein sequence ID" value="DAD82752.1"/>
    <property type="molecule type" value="Genomic_DNA"/>
</dbReference>
<organism evidence="1">
    <name type="scientific">Siphoviridae sp. ctrpg19</name>
    <dbReference type="NCBI Taxonomy" id="2826481"/>
    <lineage>
        <taxon>Viruses</taxon>
        <taxon>Duplodnaviria</taxon>
        <taxon>Heunggongvirae</taxon>
        <taxon>Uroviricota</taxon>
        <taxon>Caudoviricetes</taxon>
    </lineage>
</organism>
<proteinExistence type="predicted"/>
<accession>A0A8S5MKK9</accession>